<proteinExistence type="predicted"/>
<reference evidence="2 3" key="1">
    <citation type="journal article" date="2018" name="Mol. Biol. Evol.">
        <title>Broad Genomic Sampling Reveals a Smut Pathogenic Ancestry of the Fungal Clade Ustilaginomycotina.</title>
        <authorList>
            <person name="Kijpornyongpan T."/>
            <person name="Mondo S.J."/>
            <person name="Barry K."/>
            <person name="Sandor L."/>
            <person name="Lee J."/>
            <person name="Lipzen A."/>
            <person name="Pangilinan J."/>
            <person name="LaButti K."/>
            <person name="Hainaut M."/>
            <person name="Henrissat B."/>
            <person name="Grigoriev I.V."/>
            <person name="Spatafora J.W."/>
            <person name="Aime M.C."/>
        </authorList>
    </citation>
    <scope>NUCLEOTIDE SEQUENCE [LARGE SCALE GENOMIC DNA]</scope>
    <source>
        <strain evidence="2 3">MCA 4186</strain>
    </source>
</reference>
<dbReference type="AlphaFoldDB" id="A0A316ZDY2"/>
<keyword evidence="1" id="KW-0175">Coiled coil</keyword>
<dbReference type="EMBL" id="KZ819287">
    <property type="protein sequence ID" value="PWN99739.1"/>
    <property type="molecule type" value="Genomic_DNA"/>
</dbReference>
<evidence type="ECO:0000313" key="2">
    <source>
        <dbReference type="EMBL" id="PWN99739.1"/>
    </source>
</evidence>
<evidence type="ECO:0000313" key="3">
    <source>
        <dbReference type="Proteomes" id="UP000245946"/>
    </source>
</evidence>
<name>A0A316ZDY2_9BASI</name>
<evidence type="ECO:0000256" key="1">
    <source>
        <dbReference type="SAM" id="Coils"/>
    </source>
</evidence>
<gene>
    <name evidence="2" type="ORF">FA09DRAFT_337238</name>
</gene>
<keyword evidence="3" id="KW-1185">Reference proteome</keyword>
<sequence>MSSATPARAPSPATLARELHSPALLAFASTLVPASTSSPSSCSETDVAAAAALDAHTGTAARLRRLAYGEAQSPGGALEGLQEKVAAAQAREERRLQTLEKASALLQAQMDAASQQAS</sequence>
<organism evidence="2 3">
    <name type="scientific">Tilletiopsis washingtonensis</name>
    <dbReference type="NCBI Taxonomy" id="58919"/>
    <lineage>
        <taxon>Eukaryota</taxon>
        <taxon>Fungi</taxon>
        <taxon>Dikarya</taxon>
        <taxon>Basidiomycota</taxon>
        <taxon>Ustilaginomycotina</taxon>
        <taxon>Exobasidiomycetes</taxon>
        <taxon>Entylomatales</taxon>
        <taxon>Entylomatales incertae sedis</taxon>
        <taxon>Tilletiopsis</taxon>
    </lineage>
</organism>
<dbReference type="RefSeq" id="XP_025600018.1">
    <property type="nucleotide sequence ID" value="XM_025743979.1"/>
</dbReference>
<protein>
    <submittedName>
        <fullName evidence="2">Uncharacterized protein</fullName>
    </submittedName>
</protein>
<accession>A0A316ZDY2</accession>
<dbReference type="GeneID" id="37271523"/>
<dbReference type="Proteomes" id="UP000245946">
    <property type="component" value="Unassembled WGS sequence"/>
</dbReference>
<feature type="coiled-coil region" evidence="1">
    <location>
        <begin position="89"/>
        <end position="116"/>
    </location>
</feature>